<accession>A0ABY7XGR4</accession>
<gene>
    <name evidence="1" type="ORF">PUW25_08330</name>
</gene>
<keyword evidence="2" id="KW-1185">Reference proteome</keyword>
<evidence type="ECO:0000313" key="1">
    <source>
        <dbReference type="EMBL" id="WDI03941.1"/>
    </source>
</evidence>
<evidence type="ECO:0000313" key="2">
    <source>
        <dbReference type="Proteomes" id="UP001221519"/>
    </source>
</evidence>
<dbReference type="EMBL" id="CP118108">
    <property type="protein sequence ID" value="WDI03941.1"/>
    <property type="molecule type" value="Genomic_DNA"/>
</dbReference>
<protein>
    <submittedName>
        <fullName evidence="1">Uncharacterized protein</fullName>
    </submittedName>
</protein>
<name>A0ABY7XGR4_9BACL</name>
<sequence length="72" mass="8763">MEKRQIADEMTTLLRQLVMQNQLVMAARVLGVYFQRVWKVDEELANRFVRGYFTKYYPKQLEKHLKRQNRAS</sequence>
<organism evidence="1 2">
    <name type="scientific">Paenibacillus urinalis</name>
    <dbReference type="NCBI Taxonomy" id="521520"/>
    <lineage>
        <taxon>Bacteria</taxon>
        <taxon>Bacillati</taxon>
        <taxon>Bacillota</taxon>
        <taxon>Bacilli</taxon>
        <taxon>Bacillales</taxon>
        <taxon>Paenibacillaceae</taxon>
        <taxon>Paenibacillus</taxon>
    </lineage>
</organism>
<dbReference type="Proteomes" id="UP001221519">
    <property type="component" value="Chromosome"/>
</dbReference>
<dbReference type="RefSeq" id="WP_274336895.1">
    <property type="nucleotide sequence ID" value="NZ_CP118106.1"/>
</dbReference>
<reference evidence="1 2" key="1">
    <citation type="submission" date="2023-02" db="EMBL/GenBank/DDBJ databases">
        <title>Pathogen: clinical or host-associated sample.</title>
        <authorList>
            <person name="Hergert J."/>
            <person name="Casey R."/>
            <person name="Wagner J."/>
            <person name="Young E.L."/>
            <person name="Oakeson K.F."/>
        </authorList>
    </citation>
    <scope>NUCLEOTIDE SEQUENCE [LARGE SCALE GENOMIC DNA]</scope>
    <source>
        <strain evidence="1 2">2022CK-00829</strain>
    </source>
</reference>
<proteinExistence type="predicted"/>